<gene>
    <name evidence="2" type="ORF">Ana3638_14140</name>
</gene>
<dbReference type="PANTHER" id="PTHR35004">
    <property type="entry name" value="TRANSPOSASE RV3428C-RELATED"/>
    <property type="match status" value="1"/>
</dbReference>
<evidence type="ECO:0000313" key="3">
    <source>
        <dbReference type="Proteomes" id="UP000464314"/>
    </source>
</evidence>
<dbReference type="AlphaFoldDB" id="A0A6P1TL47"/>
<reference evidence="2 3" key="1">
    <citation type="submission" date="2020-01" db="EMBL/GenBank/DDBJ databases">
        <title>Genome analysis of Anaerocolumna sp. CBA3638.</title>
        <authorList>
            <person name="Kim J."/>
            <person name="Roh S.W."/>
        </authorList>
    </citation>
    <scope>NUCLEOTIDE SEQUENCE [LARGE SCALE GENOMIC DNA]</scope>
    <source>
        <strain evidence="2 3">CBA3638</strain>
    </source>
</reference>
<dbReference type="SUPFAM" id="SSF46689">
    <property type="entry name" value="Homeodomain-like"/>
    <property type="match status" value="1"/>
</dbReference>
<dbReference type="InterPro" id="IPR047797">
    <property type="entry name" value="ISNCY_transpos"/>
</dbReference>
<evidence type="ECO:0000259" key="1">
    <source>
        <dbReference type="PROSITE" id="PS50994"/>
    </source>
</evidence>
<dbReference type="GO" id="GO:0003676">
    <property type="term" value="F:nucleic acid binding"/>
    <property type="evidence" value="ECO:0007669"/>
    <property type="project" value="InterPro"/>
</dbReference>
<name>A0A6P1TL47_9FIRM</name>
<dbReference type="InterPro" id="IPR036397">
    <property type="entry name" value="RNaseH_sf"/>
</dbReference>
<dbReference type="GO" id="GO:0015074">
    <property type="term" value="P:DNA integration"/>
    <property type="evidence" value="ECO:0007669"/>
    <property type="project" value="InterPro"/>
</dbReference>
<dbReference type="RefSeq" id="WP_161838599.1">
    <property type="nucleotide sequence ID" value="NZ_CP048000.1"/>
</dbReference>
<dbReference type="KEGG" id="anr:Ana3638_14140"/>
<feature type="domain" description="Integrase catalytic" evidence="1">
    <location>
        <begin position="156"/>
        <end position="341"/>
    </location>
</feature>
<dbReference type="InterPro" id="IPR009057">
    <property type="entry name" value="Homeodomain-like_sf"/>
</dbReference>
<dbReference type="Proteomes" id="UP000464314">
    <property type="component" value="Chromosome"/>
</dbReference>
<evidence type="ECO:0000313" key="2">
    <source>
        <dbReference type="EMBL" id="QHQ61774.1"/>
    </source>
</evidence>
<dbReference type="PANTHER" id="PTHR35004:SF7">
    <property type="entry name" value="INTEGRASE PROTEIN"/>
    <property type="match status" value="1"/>
</dbReference>
<dbReference type="Gene3D" id="3.30.420.10">
    <property type="entry name" value="Ribonuclease H-like superfamily/Ribonuclease H"/>
    <property type="match status" value="1"/>
</dbReference>
<dbReference type="NCBIfam" id="NF033594">
    <property type="entry name" value="transpos_ISNCY_2"/>
    <property type="match status" value="1"/>
</dbReference>
<dbReference type="PROSITE" id="PS50994">
    <property type="entry name" value="INTEGRASE"/>
    <property type="match status" value="1"/>
</dbReference>
<sequence>MDENHKYEIIKKLVDTNGNKKTAALKIGCSDRHINRLIKDYKEEGKAFFVHGNRGRKPAITLPTDTKQLILDLYRNKYYDCNLTHFSELLAEKENIKVSVSTISSTLRKEFILSPKAKRSTKKEVKKELKALQSKTKSKKKAAAFQSSILELEDSHPRRPRCAYFGEMLQMDASLHHWFGDTKTQLHIAVDDATGAILGAYFDMQETLNGYYHVLHKVLNSYGIPYQFFTDNRTVFEYKKKQETSVDKDTFTQFGYACKQLGIDIQTSSVAQAKGRVERMFGTLQSRLPIELRLANVSSIEEANEFLNSYIKKFNKQFALPIDSIKSVFETQPDNEKINLTLAVLSSRKIDNGSCLKYQNQYYLPVNGQGIAVHHRKGTTAMVIKAFNGDLYSCIGEQVYALELLPEHKLSSKAFDLATIPDAPKKKYIPPMSHPWKQASFEKYAKSQLHRKEVA</sequence>
<dbReference type="InterPro" id="IPR012337">
    <property type="entry name" value="RNaseH-like_sf"/>
</dbReference>
<protein>
    <submittedName>
        <fullName evidence="2">ISNCY family transposase</fullName>
    </submittedName>
</protein>
<dbReference type="InterPro" id="IPR001584">
    <property type="entry name" value="Integrase_cat-core"/>
</dbReference>
<dbReference type="EMBL" id="CP048000">
    <property type="protein sequence ID" value="QHQ61774.1"/>
    <property type="molecule type" value="Genomic_DNA"/>
</dbReference>
<dbReference type="SUPFAM" id="SSF53098">
    <property type="entry name" value="Ribonuclease H-like"/>
    <property type="match status" value="1"/>
</dbReference>
<organism evidence="2 3">
    <name type="scientific">Anaerocolumna sedimenticola</name>
    <dbReference type="NCBI Taxonomy" id="2696063"/>
    <lineage>
        <taxon>Bacteria</taxon>
        <taxon>Bacillati</taxon>
        <taxon>Bacillota</taxon>
        <taxon>Clostridia</taxon>
        <taxon>Lachnospirales</taxon>
        <taxon>Lachnospiraceae</taxon>
        <taxon>Anaerocolumna</taxon>
    </lineage>
</organism>
<keyword evidence="3" id="KW-1185">Reference proteome</keyword>
<proteinExistence type="predicted"/>
<accession>A0A6P1TL47</accession>